<organism evidence="2">
    <name type="scientific">Anopheles marajoara</name>
    <dbReference type="NCBI Taxonomy" id="58244"/>
    <lineage>
        <taxon>Eukaryota</taxon>
        <taxon>Metazoa</taxon>
        <taxon>Ecdysozoa</taxon>
        <taxon>Arthropoda</taxon>
        <taxon>Hexapoda</taxon>
        <taxon>Insecta</taxon>
        <taxon>Pterygota</taxon>
        <taxon>Neoptera</taxon>
        <taxon>Endopterygota</taxon>
        <taxon>Diptera</taxon>
        <taxon>Nematocera</taxon>
        <taxon>Culicoidea</taxon>
        <taxon>Culicidae</taxon>
        <taxon>Anophelinae</taxon>
        <taxon>Anopheles</taxon>
    </lineage>
</organism>
<reference evidence="2" key="1">
    <citation type="submission" date="2018-01" db="EMBL/GenBank/DDBJ databases">
        <title>An insight into the sialome of Amazonian anophelines.</title>
        <authorList>
            <person name="Ribeiro J.M."/>
            <person name="Scarpassa V."/>
            <person name="Calvo E."/>
        </authorList>
    </citation>
    <scope>NUCLEOTIDE SEQUENCE</scope>
    <source>
        <tissue evidence="2">Salivary glands</tissue>
    </source>
</reference>
<name>A0A2M4C725_9DIPT</name>
<dbReference type="EMBL" id="GGFJ01011894">
    <property type="protein sequence ID" value="MBW61035.1"/>
    <property type="molecule type" value="Transcribed_RNA"/>
</dbReference>
<sequence length="133" mass="15778">MHNISKCFIVVFLSLLNIRPNELNDFDHILQPFFIRPRLQEVTLLNATEKILRSRHHRTGQCFPDVPVRFATLVRRSTNPTVLMHRKQIRPFGWLQQGHLGDNVQYIGQRFERQLIAIVAFPKLPNDREARWQ</sequence>
<evidence type="ECO:0000313" key="2">
    <source>
        <dbReference type="EMBL" id="MBW61035.1"/>
    </source>
</evidence>
<keyword evidence="1" id="KW-0732">Signal</keyword>
<accession>A0A2M4C725</accession>
<feature type="signal peptide" evidence="1">
    <location>
        <begin position="1"/>
        <end position="23"/>
    </location>
</feature>
<protein>
    <submittedName>
        <fullName evidence="2">Putative secreted protein</fullName>
    </submittedName>
</protein>
<dbReference type="AlphaFoldDB" id="A0A2M4C725"/>
<feature type="chain" id="PRO_5014649753" evidence="1">
    <location>
        <begin position="24"/>
        <end position="133"/>
    </location>
</feature>
<evidence type="ECO:0000256" key="1">
    <source>
        <dbReference type="SAM" id="SignalP"/>
    </source>
</evidence>
<proteinExistence type="predicted"/>